<dbReference type="Gene3D" id="2.60.120.920">
    <property type="match status" value="1"/>
</dbReference>
<proteinExistence type="predicted"/>
<organism evidence="1 2">
    <name type="scientific">Meloidogyne hapla</name>
    <name type="common">Root-knot nematode worm</name>
    <dbReference type="NCBI Taxonomy" id="6305"/>
    <lineage>
        <taxon>Eukaryota</taxon>
        <taxon>Metazoa</taxon>
        <taxon>Ecdysozoa</taxon>
        <taxon>Nematoda</taxon>
        <taxon>Chromadorea</taxon>
        <taxon>Rhabditida</taxon>
        <taxon>Tylenchina</taxon>
        <taxon>Tylenchomorpha</taxon>
        <taxon>Tylenchoidea</taxon>
        <taxon>Meloidogynidae</taxon>
        <taxon>Meloidogyninae</taxon>
        <taxon>Meloidogyne</taxon>
    </lineage>
</organism>
<dbReference type="AlphaFoldDB" id="A0A1I8C1K9"/>
<reference evidence="2" key="1">
    <citation type="submission" date="2016-11" db="UniProtKB">
        <authorList>
            <consortium name="WormBaseParasite"/>
        </authorList>
    </citation>
    <scope>IDENTIFICATION</scope>
</reference>
<dbReference type="InterPro" id="IPR043136">
    <property type="entry name" value="B30.2/SPRY_sf"/>
</dbReference>
<name>A0A1I8C1K9_MELHA</name>
<keyword evidence="1" id="KW-1185">Reference proteome</keyword>
<evidence type="ECO:0000313" key="2">
    <source>
        <dbReference type="WBParaSite" id="MhA1_Contig935.frz3.gene1"/>
    </source>
</evidence>
<dbReference type="WBParaSite" id="MhA1_Contig935.frz3.gene1">
    <property type="protein sequence ID" value="MhA1_Contig935.frz3.gene1"/>
    <property type="gene ID" value="MhA1_Contig935.frz3.gene1"/>
</dbReference>
<sequence>MHLNIYLNLNILGIDKRALVYSENRYKRPEYSINYSLFYFEIKCKIEKENFNEQILNVGFRSSSNLIKLDIINGAFVSYKEILLKECKITSFTWNNNDIFGCGLVYPPTNKTNKFPYVFFTQNGAQIGKSVLLKDLYCDYYEPYIILKCFSVETNFGNDLNLNPFIYDIKKHFLPKEFYVDTDEEDSDFGRCNVETNFGNDLKEKLFVYDITKHLVVKEFLSFSFHLYMFK</sequence>
<protein>
    <submittedName>
        <fullName evidence="2">SPRY domain-containing protein</fullName>
    </submittedName>
</protein>
<dbReference type="Proteomes" id="UP000095281">
    <property type="component" value="Unplaced"/>
</dbReference>
<evidence type="ECO:0000313" key="1">
    <source>
        <dbReference type="Proteomes" id="UP000095281"/>
    </source>
</evidence>
<accession>A0A1I8C1K9</accession>